<sequence>MAKVVIYRTTYCPYCDMAKRLFQNIDVPFEEIDVTNDTDMRMKLVELSGGMRTVPQIFIDDVSVGGYTDVAALQKSGKLDEMLGR</sequence>
<keyword evidence="3 6" id="KW-0249">Electron transport</keyword>
<dbReference type="PROSITE" id="PS51354">
    <property type="entry name" value="GLUTAREDOXIN_2"/>
    <property type="match status" value="1"/>
</dbReference>
<dbReference type="SUPFAM" id="SSF52833">
    <property type="entry name" value="Thioredoxin-like"/>
    <property type="match status" value="1"/>
</dbReference>
<dbReference type="Pfam" id="PF00462">
    <property type="entry name" value="Glutaredoxin"/>
    <property type="match status" value="1"/>
</dbReference>
<evidence type="ECO:0000256" key="5">
    <source>
        <dbReference type="ARBA" id="ARBA00023284"/>
    </source>
</evidence>
<evidence type="ECO:0000256" key="6">
    <source>
        <dbReference type="RuleBase" id="RU364065"/>
    </source>
</evidence>
<dbReference type="PROSITE" id="PS00195">
    <property type="entry name" value="GLUTAREDOXIN_1"/>
    <property type="match status" value="1"/>
</dbReference>
<dbReference type="CDD" id="cd03418">
    <property type="entry name" value="GRX_GRXb_1_3_like"/>
    <property type="match status" value="1"/>
</dbReference>
<evidence type="ECO:0000256" key="1">
    <source>
        <dbReference type="ARBA" id="ARBA00007787"/>
    </source>
</evidence>
<dbReference type="GO" id="GO:0034599">
    <property type="term" value="P:cellular response to oxidative stress"/>
    <property type="evidence" value="ECO:0007669"/>
    <property type="project" value="TreeGrafter"/>
</dbReference>
<evidence type="ECO:0000256" key="2">
    <source>
        <dbReference type="ARBA" id="ARBA00022448"/>
    </source>
</evidence>
<dbReference type="InterPro" id="IPR014025">
    <property type="entry name" value="Glutaredoxin_subgr"/>
</dbReference>
<dbReference type="Proteomes" id="UP000321595">
    <property type="component" value="Chromosome"/>
</dbReference>
<dbReference type="InterPro" id="IPR036249">
    <property type="entry name" value="Thioredoxin-like_sf"/>
</dbReference>
<dbReference type="InterPro" id="IPR002109">
    <property type="entry name" value="Glutaredoxin"/>
</dbReference>
<reference evidence="8 9" key="1">
    <citation type="submission" date="2019-08" db="EMBL/GenBank/DDBJ databases">
        <authorList>
            <person name="Liang Q."/>
        </authorList>
    </citation>
    <scope>NUCLEOTIDE SEQUENCE [LARGE SCALE GENOMIC DNA]</scope>
    <source>
        <strain evidence="8 9">V1718</strain>
    </source>
</reference>
<dbReference type="AlphaFoldDB" id="A0A5B8XN01"/>
<dbReference type="NCBIfam" id="TIGR02181">
    <property type="entry name" value="GRX_bact"/>
    <property type="match status" value="1"/>
</dbReference>
<dbReference type="GO" id="GO:0005737">
    <property type="term" value="C:cytoplasm"/>
    <property type="evidence" value="ECO:0007669"/>
    <property type="project" value="TreeGrafter"/>
</dbReference>
<gene>
    <name evidence="8" type="primary">grxC</name>
    <name evidence="8" type="ORF">FRD01_04725</name>
</gene>
<dbReference type="GO" id="GO:0015038">
    <property type="term" value="F:glutathione disulfide oxidoreductase activity"/>
    <property type="evidence" value="ECO:0007669"/>
    <property type="project" value="UniProtKB-UniRule"/>
</dbReference>
<organism evidence="8 9">
    <name type="scientific">Microvenator marinus</name>
    <dbReference type="NCBI Taxonomy" id="2600177"/>
    <lineage>
        <taxon>Bacteria</taxon>
        <taxon>Deltaproteobacteria</taxon>
        <taxon>Bradymonadales</taxon>
        <taxon>Microvenatoraceae</taxon>
        <taxon>Microvenator</taxon>
    </lineage>
</organism>
<dbReference type="EMBL" id="CP042467">
    <property type="protein sequence ID" value="QED26561.1"/>
    <property type="molecule type" value="Genomic_DNA"/>
</dbReference>
<dbReference type="PRINTS" id="PR00160">
    <property type="entry name" value="GLUTAREDOXIN"/>
</dbReference>
<proteinExistence type="inferred from homology"/>
<dbReference type="PANTHER" id="PTHR45694">
    <property type="entry name" value="GLUTAREDOXIN 2"/>
    <property type="match status" value="1"/>
</dbReference>
<accession>A0A5B8XN01</accession>
<evidence type="ECO:0000256" key="3">
    <source>
        <dbReference type="ARBA" id="ARBA00022982"/>
    </source>
</evidence>
<evidence type="ECO:0000259" key="7">
    <source>
        <dbReference type="Pfam" id="PF00462"/>
    </source>
</evidence>
<evidence type="ECO:0000313" key="9">
    <source>
        <dbReference type="Proteomes" id="UP000321595"/>
    </source>
</evidence>
<feature type="domain" description="Glutaredoxin" evidence="7">
    <location>
        <begin position="4"/>
        <end position="63"/>
    </location>
</feature>
<dbReference type="GO" id="GO:0045454">
    <property type="term" value="P:cell redox homeostasis"/>
    <property type="evidence" value="ECO:0007669"/>
    <property type="project" value="InterPro"/>
</dbReference>
<keyword evidence="6" id="KW-0963">Cytoplasm</keyword>
<comment type="similarity">
    <text evidence="1 6">Belongs to the glutaredoxin family.</text>
</comment>
<evidence type="ECO:0000313" key="8">
    <source>
        <dbReference type="EMBL" id="QED26561.1"/>
    </source>
</evidence>
<keyword evidence="2 6" id="KW-0813">Transport</keyword>
<dbReference type="Gene3D" id="3.40.30.10">
    <property type="entry name" value="Glutaredoxin"/>
    <property type="match status" value="1"/>
</dbReference>
<name>A0A5B8XN01_9DELT</name>
<dbReference type="InterPro" id="IPR011767">
    <property type="entry name" value="GLR_AS"/>
</dbReference>
<protein>
    <recommendedName>
        <fullName evidence="6">Glutaredoxin</fullName>
    </recommendedName>
</protein>
<keyword evidence="9" id="KW-1185">Reference proteome</keyword>
<keyword evidence="4" id="KW-1015">Disulfide bond</keyword>
<keyword evidence="5 6" id="KW-0676">Redox-active center</keyword>
<dbReference type="InterPro" id="IPR011900">
    <property type="entry name" value="GRX_bact"/>
</dbReference>
<evidence type="ECO:0000256" key="4">
    <source>
        <dbReference type="ARBA" id="ARBA00023157"/>
    </source>
</evidence>
<dbReference type="KEGG" id="bbae:FRD01_04725"/>
<dbReference type="OrthoDB" id="9814618at2"/>
<dbReference type="PANTHER" id="PTHR45694:SF18">
    <property type="entry name" value="GLUTAREDOXIN-1-RELATED"/>
    <property type="match status" value="1"/>
</dbReference>
<dbReference type="RefSeq" id="WP_146958102.1">
    <property type="nucleotide sequence ID" value="NZ_CP042467.1"/>
</dbReference>
<comment type="function">
    <text evidence="6">Has a glutathione-disulfide oxidoreductase activity in the presence of NADPH and glutathione reductase. Reduces low molecular weight disulfides and proteins.</text>
</comment>